<protein>
    <recommendedName>
        <fullName evidence="6">Zinc finger PHD-type domain-containing protein</fullName>
    </recommendedName>
</protein>
<reference evidence="8" key="1">
    <citation type="submission" date="2015-02" db="EMBL/GenBank/DDBJ databases">
        <title>Genome sequencing for Strongylocentrotus purpuratus.</title>
        <authorList>
            <person name="Murali S."/>
            <person name="Liu Y."/>
            <person name="Vee V."/>
            <person name="English A."/>
            <person name="Wang M."/>
            <person name="Skinner E."/>
            <person name="Han Y."/>
            <person name="Muzny D.M."/>
            <person name="Worley K.C."/>
            <person name="Gibbs R.A."/>
        </authorList>
    </citation>
    <scope>NUCLEOTIDE SEQUENCE</scope>
</reference>
<dbReference type="SUPFAM" id="SSF57903">
    <property type="entry name" value="FYVE/PHD zinc finger"/>
    <property type="match status" value="1"/>
</dbReference>
<dbReference type="AlphaFoldDB" id="A0A7M7HNZ6"/>
<keyword evidence="2" id="KW-0863">Zinc-finger</keyword>
<dbReference type="InterPro" id="IPR019786">
    <property type="entry name" value="Zinc_finger_PHD-type_CS"/>
</dbReference>
<evidence type="ECO:0000313" key="8">
    <source>
        <dbReference type="Proteomes" id="UP000007110"/>
    </source>
</evidence>
<keyword evidence="4" id="KW-0175">Coiled coil</keyword>
<dbReference type="GeneID" id="105444429"/>
<evidence type="ECO:0000259" key="6">
    <source>
        <dbReference type="SMART" id="SM00249"/>
    </source>
</evidence>
<dbReference type="OrthoDB" id="10066203at2759"/>
<evidence type="ECO:0000256" key="2">
    <source>
        <dbReference type="ARBA" id="ARBA00022771"/>
    </source>
</evidence>
<dbReference type="OMA" id="ADEINFH"/>
<proteinExistence type="predicted"/>
<keyword evidence="3" id="KW-0862">Zinc</keyword>
<name>A0A7M7HNZ6_STRPU</name>
<dbReference type="InParanoid" id="A0A7M7HNZ6"/>
<reference evidence="7" key="2">
    <citation type="submission" date="2021-01" db="UniProtKB">
        <authorList>
            <consortium name="EnsemblMetazoa"/>
        </authorList>
    </citation>
    <scope>IDENTIFICATION</scope>
</reference>
<organism evidence="7 8">
    <name type="scientific">Strongylocentrotus purpuratus</name>
    <name type="common">Purple sea urchin</name>
    <dbReference type="NCBI Taxonomy" id="7668"/>
    <lineage>
        <taxon>Eukaryota</taxon>
        <taxon>Metazoa</taxon>
        <taxon>Echinodermata</taxon>
        <taxon>Eleutherozoa</taxon>
        <taxon>Echinozoa</taxon>
        <taxon>Echinoidea</taxon>
        <taxon>Euechinoidea</taxon>
        <taxon>Echinacea</taxon>
        <taxon>Camarodonta</taxon>
        <taxon>Echinidea</taxon>
        <taxon>Strongylocentrotidae</taxon>
        <taxon>Strongylocentrotus</taxon>
    </lineage>
</organism>
<dbReference type="KEGG" id="spu:105444429"/>
<dbReference type="InterPro" id="IPR013083">
    <property type="entry name" value="Znf_RING/FYVE/PHD"/>
</dbReference>
<accession>A0A7M7HNZ6</accession>
<dbReference type="Proteomes" id="UP000007110">
    <property type="component" value="Unassembled WGS sequence"/>
</dbReference>
<keyword evidence="8" id="KW-1185">Reference proteome</keyword>
<feature type="coiled-coil region" evidence="4">
    <location>
        <begin position="462"/>
        <end position="489"/>
    </location>
</feature>
<dbReference type="EnsemblMetazoa" id="XM_011678672">
    <property type="protein sequence ID" value="XP_011676974"/>
    <property type="gene ID" value="LOC105444429"/>
</dbReference>
<dbReference type="GO" id="GO:0008270">
    <property type="term" value="F:zinc ion binding"/>
    <property type="evidence" value="ECO:0007669"/>
    <property type="project" value="UniProtKB-KW"/>
</dbReference>
<evidence type="ECO:0000313" key="7">
    <source>
        <dbReference type="EnsemblMetazoa" id="XP_011676974"/>
    </source>
</evidence>
<feature type="compositionally biased region" description="Polar residues" evidence="5">
    <location>
        <begin position="110"/>
        <end position="123"/>
    </location>
</feature>
<dbReference type="SMART" id="SM00249">
    <property type="entry name" value="PHD"/>
    <property type="match status" value="1"/>
</dbReference>
<evidence type="ECO:0000256" key="3">
    <source>
        <dbReference type="ARBA" id="ARBA00022833"/>
    </source>
</evidence>
<dbReference type="Gene3D" id="3.30.40.10">
    <property type="entry name" value="Zinc/RING finger domain, C3HC4 (zinc finger)"/>
    <property type="match status" value="1"/>
</dbReference>
<dbReference type="PROSITE" id="PS01359">
    <property type="entry name" value="ZF_PHD_1"/>
    <property type="match status" value="1"/>
</dbReference>
<dbReference type="RefSeq" id="XP_011676974.1">
    <property type="nucleotide sequence ID" value="XM_011678672.2"/>
</dbReference>
<keyword evidence="1" id="KW-0479">Metal-binding</keyword>
<sequence length="489" mass="54556">MAAFSRDDYYLEDDMDFLTDIEEDLILESEEDSLSSVCICSLPSTVDLIACNGPKCPVGFYHRECVSLPCSASVDTSAGAGTGTSLVDPDLDHWLCGFCQLDTDKGGAKSTSESSAVHASTEATCAPSEGSAATSSSGDFPRKTTTDTRKKRRQTKTKFGALQNLEEVKSKSALVFKEAVLQLKSNEFYQETEVGRKVIALADEINFHSEIVEGSVRDIVQDIVEIISAAEDKAAGPVANTFILTKFQTYKCGSRATQLCLAMLSMEEPSIPFRFLQQYVLRVVLEKLMKIIRGDGFEPEEETSPLSVHDEQVLRYVAGYIPYALCKKFGRMKSQSALAITAFLREWKKDDDDNTESDTFLQYTSVWLTFQNRGGLFVVSDTVYKLFRSLELVTRKLLTLGNSETESLKDRLLKHIFGSVHVQNMWCKVAGSLDTNLSEPLFSSIVNYWVKIRISSYVKLYVSSLKREAKIATGKKKGLRRELKKQQKK</sequence>
<feature type="region of interest" description="Disordered" evidence="5">
    <location>
        <begin position="110"/>
        <end position="156"/>
    </location>
</feature>
<evidence type="ECO:0000256" key="5">
    <source>
        <dbReference type="SAM" id="MobiDB-lite"/>
    </source>
</evidence>
<evidence type="ECO:0000256" key="1">
    <source>
        <dbReference type="ARBA" id="ARBA00022723"/>
    </source>
</evidence>
<dbReference type="InterPro" id="IPR001965">
    <property type="entry name" value="Znf_PHD"/>
</dbReference>
<dbReference type="InterPro" id="IPR011011">
    <property type="entry name" value="Znf_FYVE_PHD"/>
</dbReference>
<feature type="domain" description="Zinc finger PHD-type" evidence="6">
    <location>
        <begin position="37"/>
        <end position="100"/>
    </location>
</feature>
<evidence type="ECO:0000256" key="4">
    <source>
        <dbReference type="SAM" id="Coils"/>
    </source>
</evidence>